<evidence type="ECO:0000259" key="7">
    <source>
        <dbReference type="Pfam" id="PF00460"/>
    </source>
</evidence>
<keyword evidence="4 6" id="KW-0975">Bacterial flagellum</keyword>
<comment type="subunit">
    <text evidence="6">The basal body constitutes a major portion of the flagellar organelle and consists of a number of rings mounted on a central rod.</text>
</comment>
<comment type="function">
    <text evidence="5 6">Structural component of flagellum, the bacterial motility apparatus. Part of the rod structure of flagellar basal body.</text>
</comment>
<evidence type="ECO:0000256" key="6">
    <source>
        <dbReference type="PIRNR" id="PIRNR002889"/>
    </source>
</evidence>
<gene>
    <name evidence="8" type="primary">flgB</name>
    <name evidence="8" type="ORF">L0M14_09640</name>
</gene>
<proteinExistence type="inferred from homology"/>
<sequence>MSLLDRPSWNLLEKTLDASTLRQKVIANNIANVDTPYFKRSDVAFEDLLQDQMSSTTPSVEGYRTDPRHFFIGKASTSVTPEIRTDESTAINNNMNNVDMDYEMSLMAKNQLRYNTMVQQMNSEFKKMRTVIGGDDNL</sequence>
<dbReference type="RefSeq" id="WP_235121904.1">
    <property type="nucleotide sequence ID" value="NZ_CP090978.1"/>
</dbReference>
<keyword evidence="8" id="KW-0282">Flagellum</keyword>
<dbReference type="InterPro" id="IPR001444">
    <property type="entry name" value="Flag_bb_rod_N"/>
</dbReference>
<evidence type="ECO:0000256" key="1">
    <source>
        <dbReference type="ARBA" id="ARBA00004117"/>
    </source>
</evidence>
<feature type="domain" description="Flagellar basal body rod protein N-terminal" evidence="7">
    <location>
        <begin position="16"/>
        <end position="39"/>
    </location>
</feature>
<dbReference type="NCBIfam" id="TIGR01396">
    <property type="entry name" value="FlgB"/>
    <property type="match status" value="1"/>
</dbReference>
<evidence type="ECO:0000256" key="5">
    <source>
        <dbReference type="ARBA" id="ARBA00024934"/>
    </source>
</evidence>
<keyword evidence="8" id="KW-0966">Cell projection</keyword>
<keyword evidence="8" id="KW-0969">Cilium</keyword>
<evidence type="ECO:0000313" key="8">
    <source>
        <dbReference type="EMBL" id="UJF35337.1"/>
    </source>
</evidence>
<reference evidence="8 9" key="1">
    <citation type="journal article" date="2024" name="Int. J. Syst. Evol. Microbiol.">
        <title>Paenibacillus hexagrammi sp. nov., a novel bacterium isolated from the gut content of Hexagrammos agrammus.</title>
        <authorList>
            <person name="Jung H.K."/>
            <person name="Kim D.G."/>
            <person name="Zin H."/>
            <person name="Park J."/>
            <person name="Jung H."/>
            <person name="Kim Y.O."/>
            <person name="Kong H.J."/>
            <person name="Kim J.W."/>
            <person name="Kim Y.S."/>
        </authorList>
    </citation>
    <scope>NUCLEOTIDE SEQUENCE [LARGE SCALE GENOMIC DNA]</scope>
    <source>
        <strain evidence="8 9">YPD9-1</strain>
    </source>
</reference>
<comment type="subcellular location">
    <subcellularLocation>
        <location evidence="1 6">Bacterial flagellum basal body</location>
    </subcellularLocation>
</comment>
<evidence type="ECO:0000256" key="4">
    <source>
        <dbReference type="ARBA" id="ARBA00023143"/>
    </source>
</evidence>
<evidence type="ECO:0000256" key="2">
    <source>
        <dbReference type="ARBA" id="ARBA00009677"/>
    </source>
</evidence>
<dbReference type="EMBL" id="CP090978">
    <property type="protein sequence ID" value="UJF35337.1"/>
    <property type="molecule type" value="Genomic_DNA"/>
</dbReference>
<evidence type="ECO:0000313" key="9">
    <source>
        <dbReference type="Proteomes" id="UP001649230"/>
    </source>
</evidence>
<dbReference type="Proteomes" id="UP001649230">
    <property type="component" value="Chromosome"/>
</dbReference>
<organism evidence="8 9">
    <name type="scientific">Paenibacillus hexagrammi</name>
    <dbReference type="NCBI Taxonomy" id="2908839"/>
    <lineage>
        <taxon>Bacteria</taxon>
        <taxon>Bacillati</taxon>
        <taxon>Bacillota</taxon>
        <taxon>Bacilli</taxon>
        <taxon>Bacillales</taxon>
        <taxon>Paenibacillaceae</taxon>
        <taxon>Paenibacillus</taxon>
    </lineage>
</organism>
<dbReference type="PROSITE" id="PS00588">
    <property type="entry name" value="FLAGELLA_BB_ROD"/>
    <property type="match status" value="1"/>
</dbReference>
<dbReference type="InterPro" id="IPR019776">
    <property type="entry name" value="Flagellar_basal_body_rod_CS"/>
</dbReference>
<name>A0ABY3SQT2_9BACL</name>
<accession>A0ABY3SQT2</accession>
<evidence type="ECO:0000256" key="3">
    <source>
        <dbReference type="ARBA" id="ARBA00014376"/>
    </source>
</evidence>
<keyword evidence="9" id="KW-1185">Reference proteome</keyword>
<dbReference type="InterPro" id="IPR006300">
    <property type="entry name" value="FlgB"/>
</dbReference>
<dbReference type="Pfam" id="PF00460">
    <property type="entry name" value="Flg_bb_rod"/>
    <property type="match status" value="1"/>
</dbReference>
<comment type="similarity">
    <text evidence="2 6">Belongs to the flagella basal body rod proteins family.</text>
</comment>
<protein>
    <recommendedName>
        <fullName evidence="3 6">Flagellar basal body rod protein FlgB</fullName>
    </recommendedName>
</protein>
<dbReference type="PANTHER" id="PTHR30435:SF12">
    <property type="entry name" value="FLAGELLAR BASAL BODY ROD PROTEIN FLGB"/>
    <property type="match status" value="1"/>
</dbReference>
<dbReference type="PANTHER" id="PTHR30435">
    <property type="entry name" value="FLAGELLAR PROTEIN"/>
    <property type="match status" value="1"/>
</dbReference>
<dbReference type="PIRSF" id="PIRSF002889">
    <property type="entry name" value="Rod_FlgB"/>
    <property type="match status" value="1"/>
</dbReference>